<dbReference type="AlphaFoldDB" id="A0A157ZE76"/>
<gene>
    <name evidence="2" type="ORF">AWB80_00662</name>
</gene>
<dbReference type="EMBL" id="FCOE02000002">
    <property type="protein sequence ID" value="SAK43783.1"/>
    <property type="molecule type" value="Genomic_DNA"/>
</dbReference>
<comment type="caution">
    <text evidence="2">The sequence shown here is derived from an EMBL/GenBank/DDBJ whole genome shotgun (WGS) entry which is preliminary data.</text>
</comment>
<keyword evidence="3" id="KW-1185">Reference proteome</keyword>
<dbReference type="InterPro" id="IPR050643">
    <property type="entry name" value="Periplasmic_pilus_chap"/>
</dbReference>
<reference evidence="2" key="1">
    <citation type="submission" date="2016-01" db="EMBL/GenBank/DDBJ databases">
        <authorList>
            <person name="Peeters C."/>
        </authorList>
    </citation>
    <scope>NUCLEOTIDE SEQUENCE [LARGE SCALE GENOMIC DNA]</scope>
    <source>
        <strain evidence="2">LMG 29323</strain>
    </source>
</reference>
<dbReference type="RefSeq" id="WP_244206374.1">
    <property type="nucleotide sequence ID" value="NZ_FCOE02000002.1"/>
</dbReference>
<accession>A0A157ZE76</accession>
<dbReference type="Gene3D" id="2.60.40.10">
    <property type="entry name" value="Immunoglobulins"/>
    <property type="match status" value="1"/>
</dbReference>
<dbReference type="PANTHER" id="PTHR30251">
    <property type="entry name" value="PILUS ASSEMBLY CHAPERONE"/>
    <property type="match status" value="1"/>
</dbReference>
<proteinExistence type="predicted"/>
<dbReference type="Pfam" id="PF00345">
    <property type="entry name" value="PapD_N"/>
    <property type="match status" value="1"/>
</dbReference>
<evidence type="ECO:0000259" key="1">
    <source>
        <dbReference type="Pfam" id="PF00345"/>
    </source>
</evidence>
<evidence type="ECO:0000313" key="3">
    <source>
        <dbReference type="Proteomes" id="UP000054911"/>
    </source>
</evidence>
<dbReference type="InterPro" id="IPR013783">
    <property type="entry name" value="Ig-like_fold"/>
</dbReference>
<dbReference type="GO" id="GO:0030288">
    <property type="term" value="C:outer membrane-bounded periplasmic space"/>
    <property type="evidence" value="ECO:0007669"/>
    <property type="project" value="InterPro"/>
</dbReference>
<dbReference type="GO" id="GO:0071555">
    <property type="term" value="P:cell wall organization"/>
    <property type="evidence" value="ECO:0007669"/>
    <property type="project" value="InterPro"/>
</dbReference>
<sequence>MGLSMANGASAAALQVSPIRLDLSADKPAAALTLHNDGSVPLNAQVRVFAWTQSLDDDHLERTAAIVASPPIVRIAPNGDQTIRILRVSNAPLEREETYRLLIDEIPNGQAASATGVRMQLRYSVPVFVGASDDHAPPLALTLERKNAQDGAPLMLRASNRSDLHAQLSRVRLDWANGQSTPVSAGLLGYALPRATRRWPVPNAPANVTSATVHALVNGEPVTVRVSVGEPPTDR</sequence>
<dbReference type="Proteomes" id="UP000054911">
    <property type="component" value="Unassembled WGS sequence"/>
</dbReference>
<evidence type="ECO:0000313" key="2">
    <source>
        <dbReference type="EMBL" id="SAK43783.1"/>
    </source>
</evidence>
<dbReference type="SUPFAM" id="SSF49354">
    <property type="entry name" value="PapD-like"/>
    <property type="match status" value="1"/>
</dbReference>
<organism evidence="2 3">
    <name type="scientific">Caballeronia pedi</name>
    <dbReference type="NCBI Taxonomy" id="1777141"/>
    <lineage>
        <taxon>Bacteria</taxon>
        <taxon>Pseudomonadati</taxon>
        <taxon>Pseudomonadota</taxon>
        <taxon>Betaproteobacteria</taxon>
        <taxon>Burkholderiales</taxon>
        <taxon>Burkholderiaceae</taxon>
        <taxon>Caballeronia</taxon>
    </lineage>
</organism>
<dbReference type="InterPro" id="IPR008962">
    <property type="entry name" value="PapD-like_sf"/>
</dbReference>
<protein>
    <submittedName>
        <fullName evidence="2">P pilus assembly protein chaperone PapD-like protein</fullName>
    </submittedName>
</protein>
<feature type="domain" description="Pili assembly chaperone N-terminal" evidence="1">
    <location>
        <begin position="14"/>
        <end position="129"/>
    </location>
</feature>
<name>A0A157ZE76_9BURK</name>
<dbReference type="InterPro" id="IPR016147">
    <property type="entry name" value="Pili_assmbl_chaperone_N"/>
</dbReference>
<dbReference type="PANTHER" id="PTHR30251:SF4">
    <property type="entry name" value="SLR1668 PROTEIN"/>
    <property type="match status" value="1"/>
</dbReference>
<dbReference type="STRING" id="1777141.AWB80_00662"/>